<organism evidence="1 2">
    <name type="scientific">Dentiscutata erythropus</name>
    <dbReference type="NCBI Taxonomy" id="1348616"/>
    <lineage>
        <taxon>Eukaryota</taxon>
        <taxon>Fungi</taxon>
        <taxon>Fungi incertae sedis</taxon>
        <taxon>Mucoromycota</taxon>
        <taxon>Glomeromycotina</taxon>
        <taxon>Glomeromycetes</taxon>
        <taxon>Diversisporales</taxon>
        <taxon>Gigasporaceae</taxon>
        <taxon>Dentiscutata</taxon>
    </lineage>
</organism>
<proteinExistence type="predicted"/>
<accession>A0A9N8Z730</accession>
<reference evidence="1" key="1">
    <citation type="submission" date="2021-06" db="EMBL/GenBank/DDBJ databases">
        <authorList>
            <person name="Kallberg Y."/>
            <person name="Tangrot J."/>
            <person name="Rosling A."/>
        </authorList>
    </citation>
    <scope>NUCLEOTIDE SEQUENCE</scope>
    <source>
        <strain evidence="1">MA453B</strain>
    </source>
</reference>
<evidence type="ECO:0000313" key="1">
    <source>
        <dbReference type="EMBL" id="CAG8473605.1"/>
    </source>
</evidence>
<evidence type="ECO:0000313" key="2">
    <source>
        <dbReference type="Proteomes" id="UP000789405"/>
    </source>
</evidence>
<sequence length="182" mass="20941">MPRSHIDLTPLDRRPNLTLMNGEILVQADTREEIAEAVIDTIHKSTFPTILEVEVVKDLLETILQDIKIIIPLIIEEFIVPLNIEEIRIYTSYYTDNGTEIRDTTGRQLINVPTQIETYPQLSELNLPSYHANESKRVSPKPMGPIFKHVFRDEVVSILDQPTIKEKISSTLLFNDDELMLF</sequence>
<name>A0A9N8Z730_9GLOM</name>
<gene>
    <name evidence="1" type="ORF">DERYTH_LOCUS1578</name>
</gene>
<dbReference type="EMBL" id="CAJVPY010000451">
    <property type="protein sequence ID" value="CAG8473605.1"/>
    <property type="molecule type" value="Genomic_DNA"/>
</dbReference>
<comment type="caution">
    <text evidence="1">The sequence shown here is derived from an EMBL/GenBank/DDBJ whole genome shotgun (WGS) entry which is preliminary data.</text>
</comment>
<dbReference type="AlphaFoldDB" id="A0A9N8Z730"/>
<keyword evidence="2" id="KW-1185">Reference proteome</keyword>
<protein>
    <submittedName>
        <fullName evidence="1">10080_t:CDS:1</fullName>
    </submittedName>
</protein>
<dbReference type="Proteomes" id="UP000789405">
    <property type="component" value="Unassembled WGS sequence"/>
</dbReference>